<dbReference type="Pfam" id="PF06014">
    <property type="entry name" value="YqgQ-like"/>
    <property type="match status" value="1"/>
</dbReference>
<dbReference type="InterPro" id="IPR009256">
    <property type="entry name" value="YqgQ-like"/>
</dbReference>
<keyword evidence="2" id="KW-1185">Reference proteome</keyword>
<dbReference type="SUPFAM" id="SSF158379">
    <property type="entry name" value="YqgQ-like"/>
    <property type="match status" value="1"/>
</dbReference>
<comment type="caution">
    <text evidence="1">The sequence shown here is derived from an EMBL/GenBank/DDBJ whole genome shotgun (WGS) entry which is preliminary data.</text>
</comment>
<accession>A0A498DT84</accession>
<dbReference type="Proteomes" id="UP000270219">
    <property type="component" value="Unassembled WGS sequence"/>
</dbReference>
<dbReference type="InterPro" id="IPR023164">
    <property type="entry name" value="YqgQ-like_sf"/>
</dbReference>
<dbReference type="AlphaFoldDB" id="A0A498DT84"/>
<reference evidence="1 2" key="1">
    <citation type="submission" date="2018-10" db="EMBL/GenBank/DDBJ databases">
        <title>Oceanobacillus sp. YLB-02 draft genome.</title>
        <authorList>
            <person name="Yu L."/>
        </authorList>
    </citation>
    <scope>NUCLEOTIDE SEQUENCE [LARGE SCALE GENOMIC DNA]</scope>
    <source>
        <strain evidence="1 2">YLB-02</strain>
    </source>
</reference>
<evidence type="ECO:0000313" key="1">
    <source>
        <dbReference type="EMBL" id="RLL48077.1"/>
    </source>
</evidence>
<sequence>MKTVYDVQQVLLKYGTLIYTGDRIGDLELMDMELYELFSYRFIEKETYMIGKLILKKEIARLKGTE</sequence>
<organism evidence="1 2">
    <name type="scientific">Oceanobacillus piezotolerans</name>
    <dbReference type="NCBI Taxonomy" id="2448030"/>
    <lineage>
        <taxon>Bacteria</taxon>
        <taxon>Bacillati</taxon>
        <taxon>Bacillota</taxon>
        <taxon>Bacilli</taxon>
        <taxon>Bacillales</taxon>
        <taxon>Bacillaceae</taxon>
        <taxon>Oceanobacillus</taxon>
    </lineage>
</organism>
<dbReference type="RefSeq" id="WP_121520907.1">
    <property type="nucleotide sequence ID" value="NZ_RCHR01000001.1"/>
</dbReference>
<gene>
    <name evidence="1" type="ORF">D8M04_02040</name>
</gene>
<dbReference type="EMBL" id="RCHR01000001">
    <property type="protein sequence ID" value="RLL48077.1"/>
    <property type="molecule type" value="Genomic_DNA"/>
</dbReference>
<evidence type="ECO:0000313" key="2">
    <source>
        <dbReference type="Proteomes" id="UP000270219"/>
    </source>
</evidence>
<proteinExistence type="predicted"/>
<protein>
    <submittedName>
        <fullName evidence="1">DUF910 family protein</fullName>
    </submittedName>
</protein>
<name>A0A498DT84_9BACI</name>
<dbReference type="Gene3D" id="1.10.287.760">
    <property type="entry name" value="YqgQ-like"/>
    <property type="match status" value="1"/>
</dbReference>